<dbReference type="RefSeq" id="WP_252443593.1">
    <property type="nucleotide sequence ID" value="NZ_JAGSOV010000061.1"/>
</dbReference>
<dbReference type="Pfam" id="PF01047">
    <property type="entry name" value="MarR"/>
    <property type="match status" value="1"/>
</dbReference>
<dbReference type="PANTHER" id="PTHR33164">
    <property type="entry name" value="TRANSCRIPTIONAL REGULATOR, MARR FAMILY"/>
    <property type="match status" value="1"/>
</dbReference>
<sequence length="150" mass="16139">MTYQLLRLVHAMDGATNAGIHDVLTDLKITRPLADALWQLDPAAPAPSMRRMAAKLRCDPSTVTFLADRLEQLGYATRAAAPGDRRTKVLHLTAAGHAARQRLVDAATTRTPIARLTDAEQSRLHALLTRAMAAPAAADGQPERTSEDPG</sequence>
<dbReference type="SUPFAM" id="SSF46785">
    <property type="entry name" value="Winged helix' DNA-binding domain"/>
    <property type="match status" value="1"/>
</dbReference>
<dbReference type="InterPro" id="IPR039422">
    <property type="entry name" value="MarR/SlyA-like"/>
</dbReference>
<protein>
    <submittedName>
        <fullName evidence="2">MarR family transcriptional regulator</fullName>
    </submittedName>
</protein>
<dbReference type="EMBL" id="JAGSOV010000061">
    <property type="protein sequence ID" value="MCO1659022.1"/>
    <property type="molecule type" value="Genomic_DNA"/>
</dbReference>
<evidence type="ECO:0000313" key="2">
    <source>
        <dbReference type="EMBL" id="MCO1659022.1"/>
    </source>
</evidence>
<dbReference type="PANTHER" id="PTHR33164:SF99">
    <property type="entry name" value="MARR FAMILY REGULATORY PROTEIN"/>
    <property type="match status" value="1"/>
</dbReference>
<reference evidence="2" key="1">
    <citation type="submission" date="2021-04" db="EMBL/GenBank/DDBJ databases">
        <title>Pseudonocardia sp. nov., isolated from sandy soil of mangrove forest.</title>
        <authorList>
            <person name="Zan Z."/>
            <person name="Huang R."/>
            <person name="Liu W."/>
        </authorList>
    </citation>
    <scope>NUCLEOTIDE SEQUENCE</scope>
    <source>
        <strain evidence="2">S2-4</strain>
    </source>
</reference>
<proteinExistence type="predicted"/>
<evidence type="ECO:0000313" key="3">
    <source>
        <dbReference type="Proteomes" id="UP001165283"/>
    </source>
</evidence>
<organism evidence="2 3">
    <name type="scientific">Pseudonocardia humida</name>
    <dbReference type="NCBI Taxonomy" id="2800819"/>
    <lineage>
        <taxon>Bacteria</taxon>
        <taxon>Bacillati</taxon>
        <taxon>Actinomycetota</taxon>
        <taxon>Actinomycetes</taxon>
        <taxon>Pseudonocardiales</taxon>
        <taxon>Pseudonocardiaceae</taxon>
        <taxon>Pseudonocardia</taxon>
    </lineage>
</organism>
<dbReference type="InterPro" id="IPR036388">
    <property type="entry name" value="WH-like_DNA-bd_sf"/>
</dbReference>
<feature type="domain" description="HTH marR-type" evidence="1">
    <location>
        <begin position="1"/>
        <end position="133"/>
    </location>
</feature>
<dbReference type="PROSITE" id="PS50995">
    <property type="entry name" value="HTH_MARR_2"/>
    <property type="match status" value="1"/>
</dbReference>
<evidence type="ECO:0000259" key="1">
    <source>
        <dbReference type="PROSITE" id="PS50995"/>
    </source>
</evidence>
<gene>
    <name evidence="2" type="ORF">KDL28_28530</name>
</gene>
<accession>A0ABT1A7N7</accession>
<dbReference type="InterPro" id="IPR000835">
    <property type="entry name" value="HTH_MarR-typ"/>
</dbReference>
<dbReference type="Gene3D" id="1.10.10.10">
    <property type="entry name" value="Winged helix-like DNA-binding domain superfamily/Winged helix DNA-binding domain"/>
    <property type="match status" value="1"/>
</dbReference>
<dbReference type="SMART" id="SM00347">
    <property type="entry name" value="HTH_MARR"/>
    <property type="match status" value="1"/>
</dbReference>
<comment type="caution">
    <text evidence="2">The sequence shown here is derived from an EMBL/GenBank/DDBJ whole genome shotgun (WGS) entry which is preliminary data.</text>
</comment>
<name>A0ABT1A7N7_9PSEU</name>
<dbReference type="InterPro" id="IPR036390">
    <property type="entry name" value="WH_DNA-bd_sf"/>
</dbReference>
<dbReference type="Proteomes" id="UP001165283">
    <property type="component" value="Unassembled WGS sequence"/>
</dbReference>
<keyword evidence="3" id="KW-1185">Reference proteome</keyword>